<feature type="signal peptide" evidence="2">
    <location>
        <begin position="1"/>
        <end position="22"/>
    </location>
</feature>
<reference evidence="4" key="1">
    <citation type="journal article" date="2019" name="Int. J. Syst. Evol. Microbiol.">
        <title>The Global Catalogue of Microorganisms (GCM) 10K type strain sequencing project: providing services to taxonomists for standard genome sequencing and annotation.</title>
        <authorList>
            <consortium name="The Broad Institute Genomics Platform"/>
            <consortium name="The Broad Institute Genome Sequencing Center for Infectious Disease"/>
            <person name="Wu L."/>
            <person name="Ma J."/>
        </authorList>
    </citation>
    <scope>NUCLEOTIDE SEQUENCE [LARGE SCALE GENOMIC DNA]</scope>
    <source>
        <strain evidence="4">KCTC 52487</strain>
    </source>
</reference>
<comment type="caution">
    <text evidence="3">The sequence shown here is derived from an EMBL/GenBank/DDBJ whole genome shotgun (WGS) entry which is preliminary data.</text>
</comment>
<evidence type="ECO:0000313" key="4">
    <source>
        <dbReference type="Proteomes" id="UP001595379"/>
    </source>
</evidence>
<organism evidence="3 4">
    <name type="scientific">Hyphobacterium vulgare</name>
    <dbReference type="NCBI Taxonomy" id="1736751"/>
    <lineage>
        <taxon>Bacteria</taxon>
        <taxon>Pseudomonadati</taxon>
        <taxon>Pseudomonadota</taxon>
        <taxon>Alphaproteobacteria</taxon>
        <taxon>Maricaulales</taxon>
        <taxon>Maricaulaceae</taxon>
        <taxon>Hyphobacterium</taxon>
    </lineage>
</organism>
<keyword evidence="1" id="KW-0812">Transmembrane</keyword>
<accession>A0ABV6ZWC8</accession>
<evidence type="ECO:0000256" key="2">
    <source>
        <dbReference type="SAM" id="SignalP"/>
    </source>
</evidence>
<keyword evidence="4" id="KW-1185">Reference proteome</keyword>
<feature type="chain" id="PRO_5045926592" description="Cache domain-containing protein" evidence="2">
    <location>
        <begin position="23"/>
        <end position="392"/>
    </location>
</feature>
<dbReference type="EMBL" id="JBHRSV010000008">
    <property type="protein sequence ID" value="MFC2925775.1"/>
    <property type="molecule type" value="Genomic_DNA"/>
</dbReference>
<evidence type="ECO:0000313" key="3">
    <source>
        <dbReference type="EMBL" id="MFC2925775.1"/>
    </source>
</evidence>
<proteinExistence type="predicted"/>
<evidence type="ECO:0000256" key="1">
    <source>
        <dbReference type="SAM" id="Phobius"/>
    </source>
</evidence>
<keyword evidence="2" id="KW-0732">Signal</keyword>
<keyword evidence="1" id="KW-1133">Transmembrane helix</keyword>
<sequence>MRAAGNVWMVLVFAIVASSAAAMVAYSVTAERQERLVVEEMTRDISERANRQRALFEDASRAHIAAQRTFLRRYGALQGQDVSADFNRLFPLQPDGTHRSRDDLFEGGAFAFGDDVRGMGAFIPAAAEMTNDRQRMILAAFQTVRQHGEALHTRFDNLYFFTPHNDLIIFGPERADRLEFYRREAPADFDFQDESLARVVAPQSNPLGATACTALRRLIYVTDGSALTTGCHTPVRVGGRHIGAFGITIAMGDYLATSVLDTVPHTENMILTRAGDLIAHRDLVGIDPLTPEAVAAAEASARSGEFAQRIRNDGRQNGAFRTSDGRIVGFARIDTPGWYFVSVQPDWLAHSRTSQLAFLVFLFTFLGVLAQSALVAAVVWWQAGQRQAVRTA</sequence>
<gene>
    <name evidence="3" type="ORF">ACFOOR_06625</name>
</gene>
<feature type="transmembrane region" description="Helical" evidence="1">
    <location>
        <begin position="356"/>
        <end position="381"/>
    </location>
</feature>
<protein>
    <recommendedName>
        <fullName evidence="5">Cache domain-containing protein</fullName>
    </recommendedName>
</protein>
<dbReference type="CDD" id="cd18774">
    <property type="entry name" value="PDC2_HK_sensor"/>
    <property type="match status" value="1"/>
</dbReference>
<keyword evidence="1" id="KW-0472">Membrane</keyword>
<dbReference type="Proteomes" id="UP001595379">
    <property type="component" value="Unassembled WGS sequence"/>
</dbReference>
<dbReference type="RefSeq" id="WP_343165479.1">
    <property type="nucleotide sequence ID" value="NZ_JBHRSV010000008.1"/>
</dbReference>
<name>A0ABV6ZWC8_9PROT</name>
<evidence type="ECO:0008006" key="5">
    <source>
        <dbReference type="Google" id="ProtNLM"/>
    </source>
</evidence>